<accession>A0A1C4BJI9</accession>
<dbReference type="GO" id="GO:0042956">
    <property type="term" value="P:maltodextrin transmembrane transport"/>
    <property type="evidence" value="ECO:0007669"/>
    <property type="project" value="TreeGrafter"/>
</dbReference>
<dbReference type="EMBL" id="MPON01000006">
    <property type="protein sequence ID" value="OKA36275.1"/>
    <property type="molecule type" value="Genomic_DNA"/>
</dbReference>
<evidence type="ECO:0000313" key="4">
    <source>
        <dbReference type="EMBL" id="OKA36275.1"/>
    </source>
</evidence>
<dbReference type="PANTHER" id="PTHR30061">
    <property type="entry name" value="MALTOSE-BINDING PERIPLASMIC PROTEIN"/>
    <property type="match status" value="1"/>
</dbReference>
<dbReference type="Gene3D" id="3.40.190.10">
    <property type="entry name" value="Periplasmic binding protein-like II"/>
    <property type="match status" value="1"/>
</dbReference>
<dbReference type="AlphaFoldDB" id="A0A1C4BJI9"/>
<name>A0A1C4BJI9_BACCE</name>
<evidence type="ECO:0000256" key="3">
    <source>
        <dbReference type="ARBA" id="ARBA00022729"/>
    </source>
</evidence>
<dbReference type="GO" id="GO:1901982">
    <property type="term" value="F:maltose binding"/>
    <property type="evidence" value="ECO:0007669"/>
    <property type="project" value="TreeGrafter"/>
</dbReference>
<organism evidence="4 5">
    <name type="scientific">Bacillus cereus</name>
    <dbReference type="NCBI Taxonomy" id="1396"/>
    <lineage>
        <taxon>Bacteria</taxon>
        <taxon>Bacillati</taxon>
        <taxon>Bacillota</taxon>
        <taxon>Bacilli</taxon>
        <taxon>Bacillales</taxon>
        <taxon>Bacillaceae</taxon>
        <taxon>Bacillus</taxon>
        <taxon>Bacillus cereus group</taxon>
    </lineage>
</organism>
<protein>
    <submittedName>
        <fullName evidence="4">Sugar ABC transporter substrate-binding protein</fullName>
    </submittedName>
</protein>
<keyword evidence="2" id="KW-0813">Transport</keyword>
<comment type="caution">
    <text evidence="4">The sequence shown here is derived from an EMBL/GenBank/DDBJ whole genome shotgun (WGS) entry which is preliminary data.</text>
</comment>
<dbReference type="PROSITE" id="PS51257">
    <property type="entry name" value="PROKAR_LIPOPROTEIN"/>
    <property type="match status" value="1"/>
</dbReference>
<evidence type="ECO:0000256" key="1">
    <source>
        <dbReference type="ARBA" id="ARBA00008520"/>
    </source>
</evidence>
<comment type="similarity">
    <text evidence="1">Belongs to the bacterial solute-binding protein 1 family.</text>
</comment>
<dbReference type="InterPro" id="IPR006059">
    <property type="entry name" value="SBP"/>
</dbReference>
<gene>
    <name evidence="4" type="ORF">BJR07_19595</name>
</gene>
<dbReference type="GeneID" id="51133353"/>
<dbReference type="SUPFAM" id="SSF53850">
    <property type="entry name" value="Periplasmic binding protein-like II"/>
    <property type="match status" value="1"/>
</dbReference>
<dbReference type="RefSeq" id="WP_000758669.1">
    <property type="nucleotide sequence ID" value="NZ_JBNTLM010000011.1"/>
</dbReference>
<dbReference type="GO" id="GO:0055052">
    <property type="term" value="C:ATP-binding cassette (ABC) transporter complex, substrate-binding subunit-containing"/>
    <property type="evidence" value="ECO:0007669"/>
    <property type="project" value="TreeGrafter"/>
</dbReference>
<sequence length="416" mass="46901">MKKWFIFFLSTLLLAIVGCSNSGEKVNTSSKDEKIELRYALWDKKQLPAVEKVVQQFNEKHPNIKVKIELTAYGQYFQKLETAATGNALPDVFWMNGPNVVKYASGKVLMPLDDKAKKDNYKLENYPKSLVDLYTVDNKTYGIPKDFDTTALWYNKKLFDEAGVAYPDDSWDWEKMKEAAKQLTKKEKGVWGFAAAMGNQGGYYDLIYQNKGYVLSKDKKTVGFNKPQAIEAFNYNISFIKEGLSPTFAQMTETTASDLFLSGKVAMIFDGPWMVPEYKKNPDLNIAVMPKGKERAVMIHGLANVISAKTKYPDAAWEFVKYLGSKEAADVFAETGTVIPAFNGTQEAWVKSVPNLNLQAYITGLEYSYPLPSVKNTGALWEQETKVLKRVWGGELNVEEATKELTEKANEVLSKK</sequence>
<dbReference type="CDD" id="cd13585">
    <property type="entry name" value="PBP2_TMBP_like"/>
    <property type="match status" value="1"/>
</dbReference>
<evidence type="ECO:0000256" key="2">
    <source>
        <dbReference type="ARBA" id="ARBA00022448"/>
    </source>
</evidence>
<reference evidence="4 5" key="1">
    <citation type="submission" date="2016-11" db="EMBL/GenBank/DDBJ databases">
        <title>Identification of Bacillus cereus isolated from egg-white.</title>
        <authorList>
            <person name="Soni A."/>
            <person name="Oey I."/>
            <person name="Silcock P."/>
            <person name="Bremer P."/>
        </authorList>
    </citation>
    <scope>NUCLEOTIDE SEQUENCE [LARGE SCALE GENOMIC DNA]</scope>
    <source>
        <strain evidence="4 5">NZAS03</strain>
    </source>
</reference>
<dbReference type="GO" id="GO:0015768">
    <property type="term" value="P:maltose transport"/>
    <property type="evidence" value="ECO:0007669"/>
    <property type="project" value="TreeGrafter"/>
</dbReference>
<dbReference type="Proteomes" id="UP000186535">
    <property type="component" value="Unassembled WGS sequence"/>
</dbReference>
<proteinExistence type="inferred from homology"/>
<keyword evidence="3" id="KW-0732">Signal</keyword>
<evidence type="ECO:0000313" key="5">
    <source>
        <dbReference type="Proteomes" id="UP000186535"/>
    </source>
</evidence>
<dbReference type="PANTHER" id="PTHR30061:SF50">
    <property type="entry name" value="MALTOSE_MALTODEXTRIN-BINDING PERIPLASMIC PROTEIN"/>
    <property type="match status" value="1"/>
</dbReference>
<dbReference type="Pfam" id="PF01547">
    <property type="entry name" value="SBP_bac_1"/>
    <property type="match status" value="1"/>
</dbReference>